<accession>A0ABY2FP16</accession>
<keyword evidence="3" id="KW-1185">Reference proteome</keyword>
<dbReference type="Pfam" id="PF00753">
    <property type="entry name" value="Lactamase_B"/>
    <property type="match status" value="1"/>
</dbReference>
<feature type="domain" description="Metallo-beta-lactamase" evidence="1">
    <location>
        <begin position="33"/>
        <end position="217"/>
    </location>
</feature>
<dbReference type="RefSeq" id="WP_134127769.1">
    <property type="nucleotide sequence ID" value="NZ_SODU01000001.1"/>
</dbReference>
<evidence type="ECO:0000313" key="2">
    <source>
        <dbReference type="EMBL" id="TDW94507.1"/>
    </source>
</evidence>
<name>A0ABY2FP16_9ACTN</name>
<gene>
    <name evidence="2" type="ORF">EV137_1822</name>
</gene>
<dbReference type="PANTHER" id="PTHR42951">
    <property type="entry name" value="METALLO-BETA-LACTAMASE DOMAIN-CONTAINING"/>
    <property type="match status" value="1"/>
</dbReference>
<sequence length="282" mass="30759">MRSQLKYEVCVTDPIPQNVAQPVPNGEQRMFSPLSVTLISGQYDAALVDPPMTIEQTEQVGDWIEASGKNLTHIFVTHGHGDHWFGAAELAARFDAAVVATPGTIEQMKLNVAIRPVFWDALFPGQIPDTDVTAVPPVDNVIELEGHKLFVIEVGHSDTEDTSVLHVPALSLVVAGDVIYNGVHQFLREAAGDGIKRWHEAIDIVAALEPQYIVTGHKNKHLDDNADRVVAETRSYLNAAAELLGQEQNALGFFNAMLQRFPERLNAGALWGSATALYPDPA</sequence>
<dbReference type="PANTHER" id="PTHR42951:SF14">
    <property type="entry name" value="METALLO-BETA-LACTAMASE SUPERFAMILY PROTEIN"/>
    <property type="match status" value="1"/>
</dbReference>
<dbReference type="CDD" id="cd07739">
    <property type="entry name" value="metallo-hydrolase-like_MBL-fold"/>
    <property type="match status" value="1"/>
</dbReference>
<dbReference type="SUPFAM" id="SSF56281">
    <property type="entry name" value="Metallo-hydrolase/oxidoreductase"/>
    <property type="match status" value="1"/>
</dbReference>
<comment type="caution">
    <text evidence="2">The sequence shown here is derived from an EMBL/GenBank/DDBJ whole genome shotgun (WGS) entry which is preliminary data.</text>
</comment>
<dbReference type="InterPro" id="IPR036866">
    <property type="entry name" value="RibonucZ/Hydroxyglut_hydro"/>
</dbReference>
<dbReference type="InterPro" id="IPR001279">
    <property type="entry name" value="Metallo-B-lactamas"/>
</dbReference>
<reference evidence="2 3" key="1">
    <citation type="submission" date="2019-03" db="EMBL/GenBank/DDBJ databases">
        <title>Genomic Encyclopedia of Type Strains, Phase III (KMG-III): the genomes of soil and plant-associated and newly described type strains.</title>
        <authorList>
            <person name="Whitman W."/>
        </authorList>
    </citation>
    <scope>NUCLEOTIDE SEQUENCE [LARGE SCALE GENOMIC DNA]</scope>
    <source>
        <strain evidence="2 3">VKMAc-2574</strain>
    </source>
</reference>
<dbReference type="Gene3D" id="3.60.15.10">
    <property type="entry name" value="Ribonuclease Z/Hydroxyacylglutathione hydrolase-like"/>
    <property type="match status" value="1"/>
</dbReference>
<proteinExistence type="predicted"/>
<dbReference type="InterPro" id="IPR050855">
    <property type="entry name" value="NDM-1-like"/>
</dbReference>
<organism evidence="2 3">
    <name type="scientific">Kribbella pratensis</name>
    <dbReference type="NCBI Taxonomy" id="2512112"/>
    <lineage>
        <taxon>Bacteria</taxon>
        <taxon>Bacillati</taxon>
        <taxon>Actinomycetota</taxon>
        <taxon>Actinomycetes</taxon>
        <taxon>Propionibacteriales</taxon>
        <taxon>Kribbellaceae</taxon>
        <taxon>Kribbella</taxon>
    </lineage>
</organism>
<dbReference type="EMBL" id="SODU01000001">
    <property type="protein sequence ID" value="TDW94507.1"/>
    <property type="molecule type" value="Genomic_DNA"/>
</dbReference>
<dbReference type="SMART" id="SM00849">
    <property type="entry name" value="Lactamase_B"/>
    <property type="match status" value="1"/>
</dbReference>
<evidence type="ECO:0000259" key="1">
    <source>
        <dbReference type="SMART" id="SM00849"/>
    </source>
</evidence>
<protein>
    <submittedName>
        <fullName evidence="2">Glyoxylase-like metal-dependent hydrolase (Beta-lactamase superfamily II)</fullName>
    </submittedName>
</protein>
<dbReference type="Proteomes" id="UP000295060">
    <property type="component" value="Unassembled WGS sequence"/>
</dbReference>
<evidence type="ECO:0000313" key="3">
    <source>
        <dbReference type="Proteomes" id="UP000295060"/>
    </source>
</evidence>